<dbReference type="CDD" id="cd23451">
    <property type="entry name" value="beta-trefoil_Ricin_laminarinase"/>
    <property type="match status" value="2"/>
</dbReference>
<dbReference type="InterPro" id="IPR026891">
    <property type="entry name" value="Fn3-like"/>
</dbReference>
<dbReference type="SUPFAM" id="SSF49313">
    <property type="entry name" value="Cadherin-like"/>
    <property type="match status" value="1"/>
</dbReference>
<evidence type="ECO:0000256" key="2">
    <source>
        <dbReference type="ARBA" id="ARBA00022801"/>
    </source>
</evidence>
<gene>
    <name evidence="6" type="ORF">DN069_08180</name>
</gene>
<dbReference type="InterPro" id="IPR050288">
    <property type="entry name" value="Cellulose_deg_GH3"/>
</dbReference>
<evidence type="ECO:0000313" key="7">
    <source>
        <dbReference type="Proteomes" id="UP000248889"/>
    </source>
</evidence>
<dbReference type="Gene3D" id="2.80.10.50">
    <property type="match status" value="3"/>
</dbReference>
<dbReference type="InterPro" id="IPR017853">
    <property type="entry name" value="GH"/>
</dbReference>
<dbReference type="AlphaFoldDB" id="A0A2X0KAA7"/>
<feature type="domain" description="Ricin B lectin" evidence="4">
    <location>
        <begin position="975"/>
        <end position="1099"/>
    </location>
</feature>
<dbReference type="Pfam" id="PF00652">
    <property type="entry name" value="Ricin_B_lectin"/>
    <property type="match status" value="2"/>
</dbReference>
<dbReference type="SUPFAM" id="SSF51445">
    <property type="entry name" value="(Trans)glycosidases"/>
    <property type="match status" value="1"/>
</dbReference>
<proteinExistence type="inferred from homology"/>
<dbReference type="SMART" id="SM00458">
    <property type="entry name" value="RICIN"/>
    <property type="match status" value="2"/>
</dbReference>
<dbReference type="GO" id="GO:0005975">
    <property type="term" value="P:carbohydrate metabolic process"/>
    <property type="evidence" value="ECO:0007669"/>
    <property type="project" value="InterPro"/>
</dbReference>
<dbReference type="Gene3D" id="3.20.20.300">
    <property type="entry name" value="Glycoside hydrolase, family 3, N-terminal domain"/>
    <property type="match status" value="1"/>
</dbReference>
<dbReference type="InterPro" id="IPR036881">
    <property type="entry name" value="Glyco_hydro_3_C_sf"/>
</dbReference>
<dbReference type="OrthoDB" id="9803863at2"/>
<dbReference type="SUPFAM" id="SSF50370">
    <property type="entry name" value="Ricin B-like lectins"/>
    <property type="match status" value="2"/>
</dbReference>
<comment type="caution">
    <text evidence="6">The sequence shown here is derived from an EMBL/GenBank/DDBJ whole genome shotgun (WGS) entry which is preliminary data.</text>
</comment>
<comment type="similarity">
    <text evidence="1">Belongs to the glycosyl hydrolase 3 family.</text>
</comment>
<accession>A0A2X0KAA7</accession>
<dbReference type="InterPro" id="IPR002772">
    <property type="entry name" value="Glyco_hydro_3_C"/>
</dbReference>
<dbReference type="EMBL" id="QKYN01000032">
    <property type="protein sequence ID" value="RAG86145.1"/>
    <property type="molecule type" value="Genomic_DNA"/>
</dbReference>
<evidence type="ECO:0000313" key="6">
    <source>
        <dbReference type="EMBL" id="RAG86145.1"/>
    </source>
</evidence>
<dbReference type="GO" id="GO:0004553">
    <property type="term" value="F:hydrolase activity, hydrolyzing O-glycosyl compounds"/>
    <property type="evidence" value="ECO:0007669"/>
    <property type="project" value="InterPro"/>
</dbReference>
<dbReference type="InterPro" id="IPR000772">
    <property type="entry name" value="Ricin_B_lectin"/>
</dbReference>
<dbReference type="Pfam" id="PF14310">
    <property type="entry name" value="Fn3-like"/>
    <property type="match status" value="1"/>
</dbReference>
<sequence>MSFANRKHSASPAQRPGRARTNGPALPCPDPPHFLGGLVYKARTQAKRRTSALAVLALIAGGAGMLNGAGAANAATAAATGVSAACPWVHSSAPIPQRVSQVLARMTLDQKISLMSGVGSRYSGATPAIGSLCIPATTLADGPAGVGDDNGFQGATQLPAPVDLAATWDTSAERTYGQVIGAEQAAKGATIDLGPTINITRDPRWGRAFETVGEDPYLNGQMGAADILGVQSTGVMAQVKHLAVYNQETNRNTPADNAIVSDQALQEIYLPAFQTAVQQSAPSSVMCSYSTINNTPACQNTQILDSALRKQFGFTGFVTSDWSATQSTVASANAGLDQDMPPGDPYYGNALKSAVTSGQVSQSTIDTSVSRILTQMFAFGQFDQAPTGSPAQPATSTANQSAAGQLAAEGTVLLKNSGNLLPLGASASSIAVIGAASANAMTAGGGSAHVASSGTVTPLDAITARAGSGTTVKYDDGTNTASAAALAASSSVAVVFVNKGESEGWDLGDIDLGSQNTLISAVAAANPNTIVVLNTGSAVTMPWLSSVKGVLEAWYPGQQAGTAIASLLFGDTDPSGHLPVTFPKSLSDVPAATAAQWPGSNGTVQYSEGLDVGYRWYDAKGITPLFPFGYGLSYTSFSFSDLHVGTLSQGGAATVTATVTNTGSRAGADIAQLYLTQPASTGEPPRQLQGFSRVDLQPGQSKTVTFQLTQRNLQHYDSTSGASTTATGDYGISVGDAASDANLPLKGTLTVTSGQLGQPLTLTSPGPQEGPTGTPISVQVAATDTTTGQTPVFAATGLPAGTSVSSTGLITGTPTTPGTSTVTVTAQDAAGALATTTFLWTVVPADAPVATPLIGNGGTCLDLYADNNDDGNKADVYGCNGTAAQQWSEQPDGTVRADGKCLDVAGAGTADGTPVQIYACNGTSAQVWQHQAGGALVNPHSGKCLTDPEALATDGTQAVISACTGAGNQSWVSPVHTIAGVGSGRCVDIPGADPLGAPQLQLYDCNSTAAQTWSQPGDGTIHAMGMCLDVAAASTANGTPVDTYPCNGTAAQRWTYNPTNHELTALGKCLDATGFGTANGTKLQLWDCNDTSNQQWNLP</sequence>
<dbReference type="Pfam" id="PF01915">
    <property type="entry name" value="Glyco_hydro_3_C"/>
    <property type="match status" value="1"/>
</dbReference>
<dbReference type="PROSITE" id="PS50231">
    <property type="entry name" value="RICIN_B_LECTIN"/>
    <property type="match status" value="2"/>
</dbReference>
<feature type="domain" description="Ricin B lectin" evidence="4">
    <location>
        <begin position="847"/>
        <end position="974"/>
    </location>
</feature>
<name>A0A2X0KAA7_9ACTN</name>
<evidence type="ECO:0000259" key="5">
    <source>
        <dbReference type="SMART" id="SM01217"/>
    </source>
</evidence>
<dbReference type="InterPro" id="IPR013783">
    <property type="entry name" value="Ig-like_fold"/>
</dbReference>
<organism evidence="6 7">
    <name type="scientific">Streptacidiphilus pinicola</name>
    <dbReference type="NCBI Taxonomy" id="2219663"/>
    <lineage>
        <taxon>Bacteria</taxon>
        <taxon>Bacillati</taxon>
        <taxon>Actinomycetota</taxon>
        <taxon>Actinomycetes</taxon>
        <taxon>Kitasatosporales</taxon>
        <taxon>Streptomycetaceae</taxon>
        <taxon>Streptacidiphilus</taxon>
    </lineage>
</organism>
<dbReference type="PRINTS" id="PR00133">
    <property type="entry name" value="GLHYDRLASE3"/>
</dbReference>
<protein>
    <submittedName>
        <fullName evidence="6">Glycoside hydrolase family 3</fullName>
    </submittedName>
</protein>
<dbReference type="GO" id="GO:0016020">
    <property type="term" value="C:membrane"/>
    <property type="evidence" value="ECO:0007669"/>
    <property type="project" value="InterPro"/>
</dbReference>
<dbReference type="Gene3D" id="3.40.50.1700">
    <property type="entry name" value="Glycoside hydrolase family 3 C-terminal domain"/>
    <property type="match status" value="1"/>
</dbReference>
<dbReference type="SMART" id="SM01217">
    <property type="entry name" value="Fn3_like"/>
    <property type="match status" value="1"/>
</dbReference>
<feature type="region of interest" description="Disordered" evidence="3">
    <location>
        <begin position="1"/>
        <end position="29"/>
    </location>
</feature>
<dbReference type="PANTHER" id="PTHR42715">
    <property type="entry name" value="BETA-GLUCOSIDASE"/>
    <property type="match status" value="1"/>
</dbReference>
<dbReference type="InterPro" id="IPR035992">
    <property type="entry name" value="Ricin_B-like_lectins"/>
</dbReference>
<dbReference type="InterPro" id="IPR015919">
    <property type="entry name" value="Cadherin-like_sf"/>
</dbReference>
<dbReference type="Pfam" id="PF05345">
    <property type="entry name" value="He_PIG"/>
    <property type="match status" value="1"/>
</dbReference>
<dbReference type="InterPro" id="IPR036962">
    <property type="entry name" value="Glyco_hydro_3_N_sf"/>
</dbReference>
<dbReference type="Pfam" id="PF00933">
    <property type="entry name" value="Glyco_hydro_3"/>
    <property type="match status" value="1"/>
</dbReference>
<keyword evidence="2 6" id="KW-0378">Hydrolase</keyword>
<evidence type="ECO:0000256" key="3">
    <source>
        <dbReference type="SAM" id="MobiDB-lite"/>
    </source>
</evidence>
<evidence type="ECO:0000256" key="1">
    <source>
        <dbReference type="ARBA" id="ARBA00005336"/>
    </source>
</evidence>
<dbReference type="Proteomes" id="UP000248889">
    <property type="component" value="Unassembled WGS sequence"/>
</dbReference>
<dbReference type="InterPro" id="IPR001764">
    <property type="entry name" value="Glyco_hydro_3_N"/>
</dbReference>
<dbReference type="GO" id="GO:0005509">
    <property type="term" value="F:calcium ion binding"/>
    <property type="evidence" value="ECO:0007669"/>
    <property type="project" value="InterPro"/>
</dbReference>
<reference evidence="6 7" key="1">
    <citation type="submission" date="2018-06" db="EMBL/GenBank/DDBJ databases">
        <title>Streptacidiphilus pinicola sp. nov., isolated from pine grove soil.</title>
        <authorList>
            <person name="Roh S.G."/>
            <person name="Park S."/>
            <person name="Kim M.-K."/>
            <person name="Yun B.-R."/>
            <person name="Park J."/>
            <person name="Kim M.J."/>
            <person name="Kim Y.S."/>
            <person name="Kim S.B."/>
        </authorList>
    </citation>
    <scope>NUCLEOTIDE SEQUENCE [LARGE SCALE GENOMIC DNA]</scope>
    <source>
        <strain evidence="6 7">MMS16-CNU450</strain>
    </source>
</reference>
<evidence type="ECO:0000259" key="4">
    <source>
        <dbReference type="SMART" id="SM00458"/>
    </source>
</evidence>
<keyword evidence="7" id="KW-1185">Reference proteome</keyword>
<dbReference type="SUPFAM" id="SSF52279">
    <property type="entry name" value="Beta-D-glucan exohydrolase, C-terminal domain"/>
    <property type="match status" value="1"/>
</dbReference>
<feature type="domain" description="Fibronectin type III-like" evidence="5">
    <location>
        <begin position="669"/>
        <end position="738"/>
    </location>
</feature>
<dbReference type="Gene3D" id="2.60.40.10">
    <property type="entry name" value="Immunoglobulins"/>
    <property type="match status" value="2"/>
</dbReference>
<dbReference type="PANTHER" id="PTHR42715:SF10">
    <property type="entry name" value="BETA-GLUCOSIDASE"/>
    <property type="match status" value="1"/>
</dbReference>